<evidence type="ECO:0000313" key="3">
    <source>
        <dbReference type="Proteomes" id="UP001297600"/>
    </source>
</evidence>
<proteinExistence type="predicted"/>
<name>A0ABS9MTC9_9BURK</name>
<organism evidence="2 3">
    <name type="scientific">Mesosutterella porci</name>
    <dbReference type="NCBI Taxonomy" id="2915351"/>
    <lineage>
        <taxon>Bacteria</taxon>
        <taxon>Pseudomonadati</taxon>
        <taxon>Pseudomonadota</taxon>
        <taxon>Betaproteobacteria</taxon>
        <taxon>Burkholderiales</taxon>
        <taxon>Sutterellaceae</taxon>
        <taxon>Mesosutterella</taxon>
    </lineage>
</organism>
<dbReference type="InterPro" id="IPR027417">
    <property type="entry name" value="P-loop_NTPase"/>
</dbReference>
<sequence length="342" mass="37904">MADVFAGTVEPAKTRGAWSDYNARIAEDIVKCGQLQGDIASELMYPASRLAGKNPLVKSFDFRPSELTIWGGENGAGKSALMNQLALSMMSQSQKVCLFSFEMDPKRTLISCMRCAFGRSPTTQDLFPFFDWANDLLYIYRNQGAISAEYCADGVFYAAKMLGCRHIVVDNLMMLTTGNSSDSVMQSQKRVVQTMKEIAIATGAHIHLVAHLRKPANGQGQNAKPSRFDISGSSDISNLADNVALLRRNREKEQQIIDGGFRNDQWDSEPDVLLTVDKQRATGDSSMTPLWYDKPSGQFCISSARYLQDYMPSGMSGIDTTKPHQLDAIQGLKERSKPWEPI</sequence>
<comment type="caution">
    <text evidence="2">The sequence shown here is derived from an EMBL/GenBank/DDBJ whole genome shotgun (WGS) entry which is preliminary data.</text>
</comment>
<accession>A0ABS9MTC9</accession>
<dbReference type="Proteomes" id="UP001297600">
    <property type="component" value="Unassembled WGS sequence"/>
</dbReference>
<dbReference type="PANTHER" id="PTHR12873:SF0">
    <property type="entry name" value="TWINKLE MTDNA HELICASE"/>
    <property type="match status" value="1"/>
</dbReference>
<gene>
    <name evidence="2" type="ORF">MAF45_10570</name>
</gene>
<evidence type="ECO:0000259" key="1">
    <source>
        <dbReference type="PROSITE" id="PS51199"/>
    </source>
</evidence>
<dbReference type="PROSITE" id="PS51199">
    <property type="entry name" value="SF4_HELICASE"/>
    <property type="match status" value="1"/>
</dbReference>
<dbReference type="Pfam" id="PF13481">
    <property type="entry name" value="AAA_25"/>
    <property type="match status" value="1"/>
</dbReference>
<dbReference type="SUPFAM" id="SSF52540">
    <property type="entry name" value="P-loop containing nucleoside triphosphate hydrolases"/>
    <property type="match status" value="1"/>
</dbReference>
<reference evidence="2 3" key="1">
    <citation type="submission" date="2022-02" db="EMBL/GenBank/DDBJ databases">
        <title>Mesosutterella porci, a novel member of the family Sutterellaceae from pig feces.</title>
        <authorList>
            <person name="Wylensek D."/>
            <person name="Clavel T."/>
        </authorList>
    </citation>
    <scope>NUCLEOTIDE SEQUENCE [LARGE SCALE GENOMIC DNA]</scope>
    <source>
        <strain evidence="3">oilRF-744-wt-GAM-9</strain>
    </source>
</reference>
<protein>
    <submittedName>
        <fullName evidence="2">AAA family ATPase</fullName>
    </submittedName>
</protein>
<evidence type="ECO:0000313" key="2">
    <source>
        <dbReference type="EMBL" id="MCG5031878.1"/>
    </source>
</evidence>
<dbReference type="Gene3D" id="3.40.50.300">
    <property type="entry name" value="P-loop containing nucleotide triphosphate hydrolases"/>
    <property type="match status" value="1"/>
</dbReference>
<feature type="domain" description="SF4 helicase" evidence="1">
    <location>
        <begin position="39"/>
        <end position="306"/>
    </location>
</feature>
<dbReference type="EMBL" id="JAKNCT010000015">
    <property type="protein sequence ID" value="MCG5031878.1"/>
    <property type="molecule type" value="Genomic_DNA"/>
</dbReference>
<dbReference type="InterPro" id="IPR007694">
    <property type="entry name" value="DNA_helicase_DnaB-like_C"/>
</dbReference>
<keyword evidence="3" id="KW-1185">Reference proteome</keyword>
<dbReference type="PANTHER" id="PTHR12873">
    <property type="entry name" value="T7-LIKE MITOCHONDRIAL DNA HELICASE"/>
    <property type="match status" value="1"/>
</dbReference>
<dbReference type="InterPro" id="IPR027032">
    <property type="entry name" value="Twinkle-like"/>
</dbReference>
<dbReference type="RefSeq" id="WP_237980506.1">
    <property type="nucleotide sequence ID" value="NZ_JAKNCT010000015.1"/>
</dbReference>